<gene>
    <name evidence="5" type="ORF">K469DRAFT_466127</name>
</gene>
<dbReference type="AlphaFoldDB" id="A0A6A6DUX5"/>
<name>A0A6A6DUX5_9PEZI</name>
<dbReference type="OrthoDB" id="1431247at2759"/>
<dbReference type="InterPro" id="IPR002068">
    <property type="entry name" value="A-crystallin/Hsp20_dom"/>
</dbReference>
<feature type="domain" description="SHSP" evidence="4">
    <location>
        <begin position="1"/>
        <end position="105"/>
    </location>
</feature>
<dbReference type="EMBL" id="ML994647">
    <property type="protein sequence ID" value="KAF2182565.1"/>
    <property type="molecule type" value="Genomic_DNA"/>
</dbReference>
<evidence type="ECO:0000256" key="3">
    <source>
        <dbReference type="RuleBase" id="RU003616"/>
    </source>
</evidence>
<feature type="non-terminal residue" evidence="5">
    <location>
        <position position="1"/>
    </location>
</feature>
<protein>
    <submittedName>
        <fullName evidence="5">HSP20-like chaperone</fullName>
    </submittedName>
</protein>
<evidence type="ECO:0000313" key="5">
    <source>
        <dbReference type="EMBL" id="KAF2182565.1"/>
    </source>
</evidence>
<keyword evidence="6" id="KW-1185">Reference proteome</keyword>
<keyword evidence="1" id="KW-0346">Stress response</keyword>
<accession>A0A6A6DUX5</accession>
<evidence type="ECO:0000256" key="2">
    <source>
        <dbReference type="PROSITE-ProRule" id="PRU00285"/>
    </source>
</evidence>
<evidence type="ECO:0000313" key="6">
    <source>
        <dbReference type="Proteomes" id="UP000800200"/>
    </source>
</evidence>
<proteinExistence type="inferred from homology"/>
<sequence>APDFDVRETEWAYFLEGEFPGIKDRDSIRLEWVDYRTLAIETRIPRIDLAEEWEWLSERRVGLYQRTFTFPADVDASQVRARLGQGLLRILVPKIRERRGSGRKV</sequence>
<dbReference type="InterPro" id="IPR031107">
    <property type="entry name" value="Small_HSP"/>
</dbReference>
<dbReference type="PANTHER" id="PTHR11527">
    <property type="entry name" value="HEAT-SHOCK PROTEIN 20 FAMILY MEMBER"/>
    <property type="match status" value="1"/>
</dbReference>
<dbReference type="InterPro" id="IPR008978">
    <property type="entry name" value="HSP20-like_chaperone"/>
</dbReference>
<dbReference type="SUPFAM" id="SSF49764">
    <property type="entry name" value="HSP20-like chaperones"/>
    <property type="match status" value="1"/>
</dbReference>
<dbReference type="CDD" id="cd06464">
    <property type="entry name" value="ACD_sHsps-like"/>
    <property type="match status" value="1"/>
</dbReference>
<dbReference type="PROSITE" id="PS01031">
    <property type="entry name" value="SHSP"/>
    <property type="match status" value="1"/>
</dbReference>
<comment type="similarity">
    <text evidence="2 3">Belongs to the small heat shock protein (HSP20) family.</text>
</comment>
<evidence type="ECO:0000256" key="1">
    <source>
        <dbReference type="ARBA" id="ARBA00023016"/>
    </source>
</evidence>
<evidence type="ECO:0000259" key="4">
    <source>
        <dbReference type="PROSITE" id="PS01031"/>
    </source>
</evidence>
<dbReference type="Gene3D" id="2.60.40.790">
    <property type="match status" value="1"/>
</dbReference>
<organism evidence="5 6">
    <name type="scientific">Zopfia rhizophila CBS 207.26</name>
    <dbReference type="NCBI Taxonomy" id="1314779"/>
    <lineage>
        <taxon>Eukaryota</taxon>
        <taxon>Fungi</taxon>
        <taxon>Dikarya</taxon>
        <taxon>Ascomycota</taxon>
        <taxon>Pezizomycotina</taxon>
        <taxon>Dothideomycetes</taxon>
        <taxon>Dothideomycetes incertae sedis</taxon>
        <taxon>Zopfiaceae</taxon>
        <taxon>Zopfia</taxon>
    </lineage>
</organism>
<feature type="non-terminal residue" evidence="5">
    <location>
        <position position="105"/>
    </location>
</feature>
<dbReference type="Proteomes" id="UP000800200">
    <property type="component" value="Unassembled WGS sequence"/>
</dbReference>
<reference evidence="5" key="1">
    <citation type="journal article" date="2020" name="Stud. Mycol.">
        <title>101 Dothideomycetes genomes: a test case for predicting lifestyles and emergence of pathogens.</title>
        <authorList>
            <person name="Haridas S."/>
            <person name="Albert R."/>
            <person name="Binder M."/>
            <person name="Bloem J."/>
            <person name="Labutti K."/>
            <person name="Salamov A."/>
            <person name="Andreopoulos B."/>
            <person name="Baker S."/>
            <person name="Barry K."/>
            <person name="Bills G."/>
            <person name="Bluhm B."/>
            <person name="Cannon C."/>
            <person name="Castanera R."/>
            <person name="Culley D."/>
            <person name="Daum C."/>
            <person name="Ezra D."/>
            <person name="Gonzalez J."/>
            <person name="Henrissat B."/>
            <person name="Kuo A."/>
            <person name="Liang C."/>
            <person name="Lipzen A."/>
            <person name="Lutzoni F."/>
            <person name="Magnuson J."/>
            <person name="Mondo S."/>
            <person name="Nolan M."/>
            <person name="Ohm R."/>
            <person name="Pangilinan J."/>
            <person name="Park H.-J."/>
            <person name="Ramirez L."/>
            <person name="Alfaro M."/>
            <person name="Sun H."/>
            <person name="Tritt A."/>
            <person name="Yoshinaga Y."/>
            <person name="Zwiers L.-H."/>
            <person name="Turgeon B."/>
            <person name="Goodwin S."/>
            <person name="Spatafora J."/>
            <person name="Crous P."/>
            <person name="Grigoriev I."/>
        </authorList>
    </citation>
    <scope>NUCLEOTIDE SEQUENCE</scope>
    <source>
        <strain evidence="5">CBS 207.26</strain>
    </source>
</reference>
<dbReference type="Pfam" id="PF00011">
    <property type="entry name" value="HSP20"/>
    <property type="match status" value="1"/>
</dbReference>